<dbReference type="SMART" id="SM00887">
    <property type="entry name" value="EB_dh"/>
    <property type="match status" value="1"/>
</dbReference>
<dbReference type="Gene3D" id="2.60.40.1190">
    <property type="match status" value="1"/>
</dbReference>
<evidence type="ECO:0000313" key="8">
    <source>
        <dbReference type="EMBL" id="ROS05458.1"/>
    </source>
</evidence>
<dbReference type="Proteomes" id="UP000275394">
    <property type="component" value="Unassembled WGS sequence"/>
</dbReference>
<keyword evidence="3" id="KW-0479">Metal-binding</keyword>
<evidence type="ECO:0000256" key="3">
    <source>
        <dbReference type="ARBA" id="ARBA00022723"/>
    </source>
</evidence>
<keyword evidence="1" id="KW-0813">Transport</keyword>
<evidence type="ECO:0000256" key="2">
    <source>
        <dbReference type="ARBA" id="ARBA00022617"/>
    </source>
</evidence>
<sequence>MSLKCEVYFIWFGLVWFGLVWFGFLFFLVGCCFYVLMMDREIVMKKIKGNNVILGRQWLRGVVFITGLNCAFSVANAASGMAVESVLTPAPVVVDGVEDKQWALATPLKVVLNELPYEPNNGYKGLMETELEVRSLYDEEYIYFLYRWYDPTESLARFPWEKAADGSWKHLENKDSTLHENTYYEDKLSVYWDINQRGFIKKGCDKSCHMVEDGLLEGVKDTSAGRHYTLKDTETLDEWQWKGIRTNPNYQMDDGFVDNEHETNGKWGRHPDDSAGGGYYNNTNDTEFPAWVNGETKEPAPYWVMEAAKQAFVDTFQPGDRIGGVVTAPHTASRADVNAKGVWKDDHWQLEVKRKRITNYKNSARQDIQFNDLAKPYYFGVTAFDNSQINHLYHKKSIKLTFKQGS</sequence>
<keyword evidence="6" id="KW-1133">Transmembrane helix</keyword>
<dbReference type="GO" id="GO:0020037">
    <property type="term" value="F:heme binding"/>
    <property type="evidence" value="ECO:0007669"/>
    <property type="project" value="InterPro"/>
</dbReference>
<protein>
    <submittedName>
        <fullName evidence="8">Ethylbenzene dehydrogenase</fullName>
    </submittedName>
</protein>
<evidence type="ECO:0000256" key="5">
    <source>
        <dbReference type="ARBA" id="ARBA00023004"/>
    </source>
</evidence>
<keyword evidence="2" id="KW-0349">Heme</keyword>
<evidence type="ECO:0000259" key="7">
    <source>
        <dbReference type="SMART" id="SM00887"/>
    </source>
</evidence>
<dbReference type="GO" id="GO:0046872">
    <property type="term" value="F:metal ion binding"/>
    <property type="evidence" value="ECO:0007669"/>
    <property type="project" value="UniProtKB-KW"/>
</dbReference>
<dbReference type="SUPFAM" id="SSF49344">
    <property type="entry name" value="CBD9-like"/>
    <property type="match status" value="1"/>
</dbReference>
<keyword evidence="6" id="KW-0812">Transmembrane</keyword>
<dbReference type="Pfam" id="PF09459">
    <property type="entry name" value="EB_dh"/>
    <property type="match status" value="1"/>
</dbReference>
<dbReference type="CDD" id="cd09625">
    <property type="entry name" value="DOMON_like_cytochrome"/>
    <property type="match status" value="1"/>
</dbReference>
<dbReference type="AlphaFoldDB" id="A0A3N2E048"/>
<evidence type="ECO:0000313" key="9">
    <source>
        <dbReference type="Proteomes" id="UP000275394"/>
    </source>
</evidence>
<proteinExistence type="predicted"/>
<evidence type="ECO:0000256" key="6">
    <source>
        <dbReference type="SAM" id="Phobius"/>
    </source>
</evidence>
<dbReference type="OrthoDB" id="5337932at2"/>
<feature type="transmembrane region" description="Helical" evidence="6">
    <location>
        <begin position="12"/>
        <end position="37"/>
    </location>
</feature>
<gene>
    <name evidence="8" type="ORF">EDC56_0988</name>
</gene>
<reference evidence="8 9" key="1">
    <citation type="submission" date="2018-11" db="EMBL/GenBank/DDBJ databases">
        <title>Genomic Encyclopedia of Type Strains, Phase IV (KMG-IV): sequencing the most valuable type-strain genomes for metagenomic binning, comparative biology and taxonomic classification.</title>
        <authorList>
            <person name="Goeker M."/>
        </authorList>
    </citation>
    <scope>NUCLEOTIDE SEQUENCE [LARGE SCALE GENOMIC DNA]</scope>
    <source>
        <strain evidence="8 9">DSM 100316</strain>
    </source>
</reference>
<comment type="caution">
    <text evidence="8">The sequence shown here is derived from an EMBL/GenBank/DDBJ whole genome shotgun (WGS) entry which is preliminary data.</text>
</comment>
<dbReference type="EMBL" id="RKHR01000003">
    <property type="protein sequence ID" value="ROS05458.1"/>
    <property type="molecule type" value="Genomic_DNA"/>
</dbReference>
<keyword evidence="4" id="KW-0249">Electron transport</keyword>
<feature type="domain" description="Cytochrome c-552/DMSO reductase-like haem-binding" evidence="7">
    <location>
        <begin position="99"/>
        <end position="396"/>
    </location>
</feature>
<name>A0A3N2E048_9GAMM</name>
<feature type="transmembrane region" description="Helical" evidence="6">
    <location>
        <begin position="58"/>
        <end position="78"/>
    </location>
</feature>
<keyword evidence="6" id="KW-0472">Membrane</keyword>
<evidence type="ECO:0000256" key="1">
    <source>
        <dbReference type="ARBA" id="ARBA00022448"/>
    </source>
</evidence>
<keyword evidence="5" id="KW-0408">Iron</keyword>
<dbReference type="PROSITE" id="PS51257">
    <property type="entry name" value="PROKAR_LIPOPROTEIN"/>
    <property type="match status" value="1"/>
</dbReference>
<keyword evidence="9" id="KW-1185">Reference proteome</keyword>
<evidence type="ECO:0000256" key="4">
    <source>
        <dbReference type="ARBA" id="ARBA00022982"/>
    </source>
</evidence>
<organism evidence="8 9">
    <name type="scientific">Sinobacterium caligoides</name>
    <dbReference type="NCBI Taxonomy" id="933926"/>
    <lineage>
        <taxon>Bacteria</taxon>
        <taxon>Pseudomonadati</taxon>
        <taxon>Pseudomonadota</taxon>
        <taxon>Gammaproteobacteria</taxon>
        <taxon>Cellvibrionales</taxon>
        <taxon>Spongiibacteraceae</taxon>
        <taxon>Sinobacterium</taxon>
    </lineage>
</organism>
<dbReference type="InterPro" id="IPR019020">
    <property type="entry name" value="Cyt-c552/DMSO_Rdtase_haem-bd"/>
</dbReference>
<accession>A0A3N2E048</accession>